<dbReference type="PANTHER" id="PTHR44170">
    <property type="entry name" value="PROTEIN SIDEKICK"/>
    <property type="match status" value="1"/>
</dbReference>
<sequence>MEIKHLFQIHHPLIVRNSNVYTRCYENDLTKTFMMTSVKRRQLIRELDGVTIGRESVLTIPDPGLDTRYQDTGYYVCSVENGVLGMNGQLVFSRTEFFNVKAPPVYGIKTSVFPGQKETSINILIPFYSTSGLSKVELSRNRSVVSNRFVLNTVPTNVSLTVHGTNITVGGFTTEISVQTLQQEDFGNYTLQVTNEVGVQQFEFYLKAAGPPDAPTDLQVTERAVNSIRMEWTAGFDGGFPQQFIVEYATGVSDWIKLAPIPHSKTMESAKIENLNENKFYRIRLSAVNSFGSSSVIFTNTSTICKCSSPQYLDH</sequence>
<dbReference type="EMBL" id="NEDP02000736">
    <property type="protein sequence ID" value="OWF55210.1"/>
    <property type="molecule type" value="Genomic_DNA"/>
</dbReference>
<dbReference type="STRING" id="6573.A0A210R2A1"/>
<reference evidence="3 4" key="1">
    <citation type="journal article" date="2017" name="Nat. Ecol. Evol.">
        <title>Scallop genome provides insights into evolution of bilaterian karyotype and development.</title>
        <authorList>
            <person name="Wang S."/>
            <person name="Zhang J."/>
            <person name="Jiao W."/>
            <person name="Li J."/>
            <person name="Xun X."/>
            <person name="Sun Y."/>
            <person name="Guo X."/>
            <person name="Huan P."/>
            <person name="Dong B."/>
            <person name="Zhang L."/>
            <person name="Hu X."/>
            <person name="Sun X."/>
            <person name="Wang J."/>
            <person name="Zhao C."/>
            <person name="Wang Y."/>
            <person name="Wang D."/>
            <person name="Huang X."/>
            <person name="Wang R."/>
            <person name="Lv J."/>
            <person name="Li Y."/>
            <person name="Zhang Z."/>
            <person name="Liu B."/>
            <person name="Lu W."/>
            <person name="Hui Y."/>
            <person name="Liang J."/>
            <person name="Zhou Z."/>
            <person name="Hou R."/>
            <person name="Li X."/>
            <person name="Liu Y."/>
            <person name="Li H."/>
            <person name="Ning X."/>
            <person name="Lin Y."/>
            <person name="Zhao L."/>
            <person name="Xing Q."/>
            <person name="Dou J."/>
            <person name="Li Y."/>
            <person name="Mao J."/>
            <person name="Guo H."/>
            <person name="Dou H."/>
            <person name="Li T."/>
            <person name="Mu C."/>
            <person name="Jiang W."/>
            <person name="Fu Q."/>
            <person name="Fu X."/>
            <person name="Miao Y."/>
            <person name="Liu J."/>
            <person name="Yu Q."/>
            <person name="Li R."/>
            <person name="Liao H."/>
            <person name="Li X."/>
            <person name="Kong Y."/>
            <person name="Jiang Z."/>
            <person name="Chourrout D."/>
            <person name="Li R."/>
            <person name="Bao Z."/>
        </authorList>
    </citation>
    <scope>NUCLEOTIDE SEQUENCE [LARGE SCALE GENOMIC DNA]</scope>
    <source>
        <strain evidence="3 4">PY_sf001</strain>
    </source>
</reference>
<dbReference type="PANTHER" id="PTHR44170:SF6">
    <property type="entry name" value="CONTACTIN"/>
    <property type="match status" value="1"/>
</dbReference>
<protein>
    <submittedName>
        <fullName evidence="3">Nephrin</fullName>
    </submittedName>
</protein>
<feature type="domain" description="Fibronectin type-III" evidence="2">
    <location>
        <begin position="214"/>
        <end position="304"/>
    </location>
</feature>
<dbReference type="InterPro" id="IPR036179">
    <property type="entry name" value="Ig-like_dom_sf"/>
</dbReference>
<dbReference type="SMART" id="SM00060">
    <property type="entry name" value="FN3"/>
    <property type="match status" value="1"/>
</dbReference>
<keyword evidence="4" id="KW-1185">Reference proteome</keyword>
<organism evidence="3 4">
    <name type="scientific">Mizuhopecten yessoensis</name>
    <name type="common">Japanese scallop</name>
    <name type="synonym">Patinopecten yessoensis</name>
    <dbReference type="NCBI Taxonomy" id="6573"/>
    <lineage>
        <taxon>Eukaryota</taxon>
        <taxon>Metazoa</taxon>
        <taxon>Spiralia</taxon>
        <taxon>Lophotrochozoa</taxon>
        <taxon>Mollusca</taxon>
        <taxon>Bivalvia</taxon>
        <taxon>Autobranchia</taxon>
        <taxon>Pteriomorphia</taxon>
        <taxon>Pectinida</taxon>
        <taxon>Pectinoidea</taxon>
        <taxon>Pectinidae</taxon>
        <taxon>Mizuhopecten</taxon>
    </lineage>
</organism>
<dbReference type="Proteomes" id="UP000242188">
    <property type="component" value="Unassembled WGS sequence"/>
</dbReference>
<accession>A0A210R2A1</accession>
<dbReference type="GO" id="GO:0016020">
    <property type="term" value="C:membrane"/>
    <property type="evidence" value="ECO:0007669"/>
    <property type="project" value="UniProtKB-SubCell"/>
</dbReference>
<evidence type="ECO:0000259" key="2">
    <source>
        <dbReference type="PROSITE" id="PS50853"/>
    </source>
</evidence>
<dbReference type="SUPFAM" id="SSF48726">
    <property type="entry name" value="Immunoglobulin"/>
    <property type="match status" value="1"/>
</dbReference>
<dbReference type="PROSITE" id="PS50853">
    <property type="entry name" value="FN3"/>
    <property type="match status" value="1"/>
</dbReference>
<name>A0A210R2A1_MIZYE</name>
<dbReference type="Gene3D" id="2.60.40.10">
    <property type="entry name" value="Immunoglobulins"/>
    <property type="match status" value="2"/>
</dbReference>
<dbReference type="CDD" id="cd00063">
    <property type="entry name" value="FN3"/>
    <property type="match status" value="1"/>
</dbReference>
<dbReference type="InterPro" id="IPR003961">
    <property type="entry name" value="FN3_dom"/>
</dbReference>
<dbReference type="InterPro" id="IPR013783">
    <property type="entry name" value="Ig-like_fold"/>
</dbReference>
<evidence type="ECO:0000256" key="1">
    <source>
        <dbReference type="ARBA" id="ARBA00023157"/>
    </source>
</evidence>
<dbReference type="SUPFAM" id="SSF49265">
    <property type="entry name" value="Fibronectin type III"/>
    <property type="match status" value="1"/>
</dbReference>
<dbReference type="GO" id="GO:0098609">
    <property type="term" value="P:cell-cell adhesion"/>
    <property type="evidence" value="ECO:0007669"/>
    <property type="project" value="TreeGrafter"/>
</dbReference>
<dbReference type="Pfam" id="PF00041">
    <property type="entry name" value="fn3"/>
    <property type="match status" value="1"/>
</dbReference>
<gene>
    <name evidence="3" type="ORF">KP79_PYT21955</name>
</gene>
<evidence type="ECO:0000313" key="3">
    <source>
        <dbReference type="EMBL" id="OWF55210.1"/>
    </source>
</evidence>
<comment type="caution">
    <text evidence="3">The sequence shown here is derived from an EMBL/GenBank/DDBJ whole genome shotgun (WGS) entry which is preliminary data.</text>
</comment>
<evidence type="ECO:0000313" key="4">
    <source>
        <dbReference type="Proteomes" id="UP000242188"/>
    </source>
</evidence>
<proteinExistence type="predicted"/>
<dbReference type="OrthoDB" id="6162939at2759"/>
<dbReference type="AlphaFoldDB" id="A0A210R2A1"/>
<keyword evidence="1" id="KW-1015">Disulfide bond</keyword>
<dbReference type="InterPro" id="IPR036116">
    <property type="entry name" value="FN3_sf"/>
</dbReference>